<dbReference type="GO" id="GO:0015920">
    <property type="term" value="P:lipopolysaccharide transport"/>
    <property type="evidence" value="ECO:0007669"/>
    <property type="project" value="UniProtKB-UniRule"/>
</dbReference>
<dbReference type="InterPro" id="IPR014340">
    <property type="entry name" value="LptA"/>
</dbReference>
<dbReference type="EMBL" id="JAMFTH010000004">
    <property type="protein sequence ID" value="MCP8900187.1"/>
    <property type="molecule type" value="Genomic_DNA"/>
</dbReference>
<dbReference type="InterPro" id="IPR005653">
    <property type="entry name" value="OstA-like_N"/>
</dbReference>
<dbReference type="GO" id="GO:0009279">
    <property type="term" value="C:cell outer membrane"/>
    <property type="evidence" value="ECO:0007669"/>
    <property type="project" value="TreeGrafter"/>
</dbReference>
<comment type="function">
    <text evidence="4">Involved in the assembly of lipopolysaccharide (LPS). Required for the translocation of LPS from the inner membrane to the outer membrane. May form a bridge between the inner membrane and the outer membrane, via interactions with LptC and LptD, thereby facilitating LPS transfer across the periplasm.</text>
</comment>
<keyword evidence="3 4" id="KW-0574">Periplasm</keyword>
<reference evidence="7" key="1">
    <citation type="submission" date="2022-05" db="EMBL/GenBank/DDBJ databases">
        <authorList>
            <person name="Sun H.-N."/>
        </authorList>
    </citation>
    <scope>NUCLEOTIDE SEQUENCE</scope>
    <source>
        <strain evidence="7">HB14</strain>
    </source>
</reference>
<evidence type="ECO:0000256" key="2">
    <source>
        <dbReference type="ARBA" id="ARBA00022729"/>
    </source>
</evidence>
<keyword evidence="1 4" id="KW-0813">Transport</keyword>
<evidence type="ECO:0000313" key="7">
    <source>
        <dbReference type="EMBL" id="MCP8900187.1"/>
    </source>
</evidence>
<dbReference type="PANTHER" id="PTHR36504:SF1">
    <property type="entry name" value="LIPOPOLYSACCHARIDE EXPORT SYSTEM PROTEIN LPTA"/>
    <property type="match status" value="1"/>
</dbReference>
<feature type="signal peptide" evidence="4">
    <location>
        <begin position="1"/>
        <end position="26"/>
    </location>
</feature>
<comment type="caution">
    <text evidence="7">The sequence shown here is derived from an EMBL/GenBank/DDBJ whole genome shotgun (WGS) entry which is preliminary data.</text>
</comment>
<sequence length="174" mass="19290" precursor="true">MNPKLGHFLKAGLLIGSWTLAMPSLALPEDREQAFQLQADSQTFDQKNGRVTYSGEARLQQGSMVIEADTITVDFATDNSVSKVTALGDPAKFQQRPSRDRGTVYAEGETITYDSDNNTVSLEQEAKLEQDGAVMRGFSIHYDLTRELVRAESDKSESSEQQRIQMTIPPAMVE</sequence>
<evidence type="ECO:0000256" key="5">
    <source>
        <dbReference type="SAM" id="MobiDB-lite"/>
    </source>
</evidence>
<dbReference type="GO" id="GO:0030288">
    <property type="term" value="C:outer membrane-bounded periplasmic space"/>
    <property type="evidence" value="ECO:0007669"/>
    <property type="project" value="TreeGrafter"/>
</dbReference>
<proteinExistence type="inferred from homology"/>
<dbReference type="Proteomes" id="UP001139319">
    <property type="component" value="Unassembled WGS sequence"/>
</dbReference>
<gene>
    <name evidence="4 7" type="primary">lptA</name>
    <name evidence="7" type="ORF">M6D89_12835</name>
</gene>
<feature type="compositionally biased region" description="Basic and acidic residues" evidence="5">
    <location>
        <begin position="151"/>
        <end position="160"/>
    </location>
</feature>
<evidence type="ECO:0000256" key="3">
    <source>
        <dbReference type="ARBA" id="ARBA00022764"/>
    </source>
</evidence>
<dbReference type="Gene3D" id="2.60.450.10">
    <property type="entry name" value="Lipopolysaccharide (LPS) transport protein A like domain"/>
    <property type="match status" value="1"/>
</dbReference>
<dbReference type="GO" id="GO:0001530">
    <property type="term" value="F:lipopolysaccharide binding"/>
    <property type="evidence" value="ECO:0007669"/>
    <property type="project" value="InterPro"/>
</dbReference>
<organism evidence="7 8">
    <name type="scientific">Gilvimarinus xylanilyticus</name>
    <dbReference type="NCBI Taxonomy" id="2944139"/>
    <lineage>
        <taxon>Bacteria</taxon>
        <taxon>Pseudomonadati</taxon>
        <taxon>Pseudomonadota</taxon>
        <taxon>Gammaproteobacteria</taxon>
        <taxon>Cellvibrionales</taxon>
        <taxon>Cellvibrionaceae</taxon>
        <taxon>Gilvimarinus</taxon>
    </lineage>
</organism>
<dbReference type="Pfam" id="PF03968">
    <property type="entry name" value="LptD_N"/>
    <property type="match status" value="1"/>
</dbReference>
<evidence type="ECO:0000256" key="1">
    <source>
        <dbReference type="ARBA" id="ARBA00022448"/>
    </source>
</evidence>
<dbReference type="GO" id="GO:0017089">
    <property type="term" value="F:glycolipid transfer activity"/>
    <property type="evidence" value="ECO:0007669"/>
    <property type="project" value="TreeGrafter"/>
</dbReference>
<comment type="similarity">
    <text evidence="4">Belongs to the LptA family.</text>
</comment>
<comment type="subcellular location">
    <subcellularLocation>
        <location evidence="4">Periplasm</location>
    </subcellularLocation>
</comment>
<dbReference type="PANTHER" id="PTHR36504">
    <property type="entry name" value="LIPOPOLYSACCHARIDE EXPORT SYSTEM PROTEIN LPTA"/>
    <property type="match status" value="1"/>
</dbReference>
<evidence type="ECO:0000259" key="6">
    <source>
        <dbReference type="Pfam" id="PF03968"/>
    </source>
</evidence>
<dbReference type="InterPro" id="IPR052037">
    <property type="entry name" value="LPS_export_LptA"/>
</dbReference>
<feature type="region of interest" description="Disordered" evidence="5">
    <location>
        <begin position="151"/>
        <end position="174"/>
    </location>
</feature>
<evidence type="ECO:0000313" key="8">
    <source>
        <dbReference type="Proteomes" id="UP001139319"/>
    </source>
</evidence>
<feature type="chain" id="PRO_5041030385" description="Lipopolysaccharide export system protein LptA" evidence="4">
    <location>
        <begin position="27"/>
        <end position="174"/>
    </location>
</feature>
<keyword evidence="2 4" id="KW-0732">Signal</keyword>
<evidence type="ECO:0000256" key="4">
    <source>
        <dbReference type="HAMAP-Rule" id="MF_01914"/>
    </source>
</evidence>
<dbReference type="NCBIfam" id="TIGR03002">
    <property type="entry name" value="outer_YhbN_LptA"/>
    <property type="match status" value="1"/>
</dbReference>
<dbReference type="AlphaFoldDB" id="A0A9X2I686"/>
<feature type="domain" description="Organic solvent tolerance-like N-terminal" evidence="6">
    <location>
        <begin position="37"/>
        <end position="146"/>
    </location>
</feature>
<reference evidence="7" key="2">
    <citation type="submission" date="2023-01" db="EMBL/GenBank/DDBJ databases">
        <title>Gilvimarinus xylanilyticus HB14 isolated from Caulerpa lentillifera aquaculture base in Hainan, China.</title>
        <authorList>
            <person name="Zhang Y.-J."/>
        </authorList>
    </citation>
    <scope>NUCLEOTIDE SEQUENCE</scope>
    <source>
        <strain evidence="7">HB14</strain>
    </source>
</reference>
<keyword evidence="8" id="KW-1185">Reference proteome</keyword>
<dbReference type="HAMAP" id="MF_01914">
    <property type="entry name" value="LPS_assembly_LptA"/>
    <property type="match status" value="1"/>
</dbReference>
<name>A0A9X2I686_9GAMM</name>
<protein>
    <recommendedName>
        <fullName evidence="4">Lipopolysaccharide export system protein LptA</fullName>
    </recommendedName>
</protein>
<comment type="subunit">
    <text evidence="4">Component of the lipopolysaccharide transport and assembly complex.</text>
</comment>
<accession>A0A9X2I686</accession>
<dbReference type="GO" id="GO:0043165">
    <property type="term" value="P:Gram-negative-bacterium-type cell outer membrane assembly"/>
    <property type="evidence" value="ECO:0007669"/>
    <property type="project" value="UniProtKB-UniRule"/>
</dbReference>
<dbReference type="RefSeq" id="WP_253968480.1">
    <property type="nucleotide sequence ID" value="NZ_JAMFTH010000004.1"/>
</dbReference>